<dbReference type="InterPro" id="IPR029058">
    <property type="entry name" value="AB_hydrolase_fold"/>
</dbReference>
<accession>A0A6P8BDA8</accession>
<sequence>MKCAIFVGALATSVIAVLLKVRQNGEMKMGTGRFPADYTTEESLPKHTIYMPVNPTPNEKLPVFVWGNGGCVANGLAYRTFLTEIASHGYVAISPGAPYRIGLSSPEMMTASIDWATATAGKGRYATMDAAKIIAAGQSCGGLEAYAMKNDSRVAAIGIFNSGYLNDIDRAKTITKPVFYFLGGSSDMAYRNGERDYKNLPQSTPAWKGNQPVGHLGTFFQSNGGFFAIATVRWLDWMLKDNKTAAEFFKGQGAATAGWSVESRNLDKIVVSASL</sequence>
<dbReference type="KEGG" id="pgri:PgNI_04822"/>
<gene>
    <name evidence="3" type="ORF">PgNI_04822</name>
</gene>
<dbReference type="PANTHER" id="PTHR33428:SF14">
    <property type="entry name" value="CARBOXYLESTERASE TYPE B DOMAIN-CONTAINING PROTEIN"/>
    <property type="match status" value="1"/>
</dbReference>
<protein>
    <recommendedName>
        <fullName evidence="4">Alpha/beta hydrolase fold-3 domain-containing protein</fullName>
    </recommendedName>
</protein>
<evidence type="ECO:0000256" key="1">
    <source>
        <dbReference type="SAM" id="SignalP"/>
    </source>
</evidence>
<feature type="chain" id="PRO_5028401991" description="Alpha/beta hydrolase fold-3 domain-containing protein" evidence="1">
    <location>
        <begin position="17"/>
        <end position="275"/>
    </location>
</feature>
<reference evidence="3" key="3">
    <citation type="submission" date="2025-08" db="UniProtKB">
        <authorList>
            <consortium name="RefSeq"/>
        </authorList>
    </citation>
    <scope>IDENTIFICATION</scope>
    <source>
        <strain evidence="3">NI907</strain>
    </source>
</reference>
<reference evidence="3" key="2">
    <citation type="submission" date="2019-10" db="EMBL/GenBank/DDBJ databases">
        <authorList>
            <consortium name="NCBI Genome Project"/>
        </authorList>
    </citation>
    <scope>NUCLEOTIDE SEQUENCE</scope>
    <source>
        <strain evidence="3">NI907</strain>
    </source>
</reference>
<dbReference type="RefSeq" id="XP_030985177.1">
    <property type="nucleotide sequence ID" value="XM_031124865.1"/>
</dbReference>
<dbReference type="Gene3D" id="3.40.50.1820">
    <property type="entry name" value="alpha/beta hydrolase"/>
    <property type="match status" value="1"/>
</dbReference>
<keyword evidence="1" id="KW-0732">Signal</keyword>
<evidence type="ECO:0000313" key="2">
    <source>
        <dbReference type="Proteomes" id="UP000515153"/>
    </source>
</evidence>
<reference evidence="3" key="1">
    <citation type="journal article" date="2019" name="Mol. Biol. Evol.">
        <title>Blast fungal genomes show frequent chromosomal changes, gene gains and losses, and effector gene turnover.</title>
        <authorList>
            <person name="Gomez Luciano L.B."/>
            <person name="Jason Tsai I."/>
            <person name="Chuma I."/>
            <person name="Tosa Y."/>
            <person name="Chen Y.H."/>
            <person name="Li J.Y."/>
            <person name="Li M.Y."/>
            <person name="Jade Lu M.Y."/>
            <person name="Nakayashiki H."/>
            <person name="Li W.H."/>
        </authorList>
    </citation>
    <scope>NUCLEOTIDE SEQUENCE</scope>
    <source>
        <strain evidence="3">NI907</strain>
    </source>
</reference>
<proteinExistence type="predicted"/>
<dbReference type="PANTHER" id="PTHR33428">
    <property type="entry name" value="CHLOROPHYLLASE-2, CHLOROPLASTIC"/>
    <property type="match status" value="1"/>
</dbReference>
<dbReference type="Proteomes" id="UP000515153">
    <property type="component" value="Unplaced"/>
</dbReference>
<dbReference type="GeneID" id="41959774"/>
<dbReference type="OrthoDB" id="2141514at2759"/>
<dbReference type="SUPFAM" id="SSF53474">
    <property type="entry name" value="alpha/beta-Hydrolases"/>
    <property type="match status" value="1"/>
</dbReference>
<evidence type="ECO:0000313" key="3">
    <source>
        <dbReference type="RefSeq" id="XP_030985177.1"/>
    </source>
</evidence>
<feature type="signal peptide" evidence="1">
    <location>
        <begin position="1"/>
        <end position="16"/>
    </location>
</feature>
<dbReference type="AlphaFoldDB" id="A0A6P8BDA8"/>
<keyword evidence="2" id="KW-1185">Reference proteome</keyword>
<name>A0A6P8BDA8_PYRGI</name>
<organism evidence="2 3">
    <name type="scientific">Pyricularia grisea</name>
    <name type="common">Crabgrass-specific blast fungus</name>
    <name type="synonym">Magnaporthe grisea</name>
    <dbReference type="NCBI Taxonomy" id="148305"/>
    <lineage>
        <taxon>Eukaryota</taxon>
        <taxon>Fungi</taxon>
        <taxon>Dikarya</taxon>
        <taxon>Ascomycota</taxon>
        <taxon>Pezizomycotina</taxon>
        <taxon>Sordariomycetes</taxon>
        <taxon>Sordariomycetidae</taxon>
        <taxon>Magnaporthales</taxon>
        <taxon>Pyriculariaceae</taxon>
        <taxon>Pyricularia</taxon>
    </lineage>
</organism>
<evidence type="ECO:0008006" key="4">
    <source>
        <dbReference type="Google" id="ProtNLM"/>
    </source>
</evidence>